<dbReference type="Gene3D" id="3.90.1150.10">
    <property type="entry name" value="Aspartate Aminotransferase, domain 1"/>
    <property type="match status" value="1"/>
</dbReference>
<organism evidence="5 6">
    <name type="scientific">Dorea acetigenes</name>
    <dbReference type="NCBI Taxonomy" id="2981787"/>
    <lineage>
        <taxon>Bacteria</taxon>
        <taxon>Bacillati</taxon>
        <taxon>Bacillota</taxon>
        <taxon>Clostridia</taxon>
        <taxon>Lachnospirales</taxon>
        <taxon>Lachnospiraceae</taxon>
        <taxon>Dorea</taxon>
    </lineage>
</organism>
<sequence length="365" mass="41104">MNTNITPAFHGSDLEKIAAYYHIPQESIINFGANVNPLGLSPSVKSALADNLDVITRYPDRDYKALRETIAAYCSVNTDQVAVGNGSTELISLLIGHRKAKHALVVGPTYSEYERELSLTGGSMSYYNLKEHEDFHLDPSDLLKSLPPETDFLILCNPNNPTSSAVRQENIETILSECKKRGIFVMIDETYVEFAPCIEEITAMPLTKIFDNLMVIRGVSKFYAAPGLRLGYGVTGNQEFLSSLKRCQNPWSLNSIAAFAGEKMLQDTAYIKETRALILSQRKQLCKTLREVPFLKIYEPYANFILVRLLKEGLTSHQVFEHAIRQGLMIRDCSSFKSLEGEYIRFCIMKPEDNARLIQCLKELP</sequence>
<evidence type="ECO:0000313" key="5">
    <source>
        <dbReference type="EMBL" id="MCU6685733.1"/>
    </source>
</evidence>
<evidence type="ECO:0000256" key="2">
    <source>
        <dbReference type="ARBA" id="ARBA00022898"/>
    </source>
</evidence>
<dbReference type="InterPro" id="IPR015422">
    <property type="entry name" value="PyrdxlP-dep_Trfase_small"/>
</dbReference>
<dbReference type="PANTHER" id="PTHR42885">
    <property type="entry name" value="HISTIDINOL-PHOSPHATE AMINOTRANSFERASE-RELATED"/>
    <property type="match status" value="1"/>
</dbReference>
<dbReference type="Proteomes" id="UP001652431">
    <property type="component" value="Unassembled WGS sequence"/>
</dbReference>
<comment type="similarity">
    <text evidence="3">Belongs to the class-I pyridoxal-phosphate-dependent aminotransferase family.</text>
</comment>
<comment type="caution">
    <text evidence="5">The sequence shown here is derived from an EMBL/GenBank/DDBJ whole genome shotgun (WGS) entry which is preliminary data.</text>
</comment>
<dbReference type="InterPro" id="IPR015424">
    <property type="entry name" value="PyrdxlP-dep_Trfase"/>
</dbReference>
<dbReference type="GO" id="GO:0008483">
    <property type="term" value="F:transaminase activity"/>
    <property type="evidence" value="ECO:0007669"/>
    <property type="project" value="UniProtKB-KW"/>
</dbReference>
<dbReference type="SUPFAM" id="SSF53383">
    <property type="entry name" value="PLP-dependent transferases"/>
    <property type="match status" value="1"/>
</dbReference>
<dbReference type="InterPro" id="IPR004839">
    <property type="entry name" value="Aminotransferase_I/II_large"/>
</dbReference>
<dbReference type="EMBL" id="JAOQJU010000002">
    <property type="protein sequence ID" value="MCU6685733.1"/>
    <property type="molecule type" value="Genomic_DNA"/>
</dbReference>
<proteinExistence type="inferred from homology"/>
<name>A0ABT2RJZ9_9FIRM</name>
<comment type="cofactor">
    <cofactor evidence="1 3">
        <name>pyridoxal 5'-phosphate</name>
        <dbReference type="ChEBI" id="CHEBI:597326"/>
    </cofactor>
</comment>
<evidence type="ECO:0000256" key="3">
    <source>
        <dbReference type="RuleBase" id="RU000481"/>
    </source>
</evidence>
<keyword evidence="6" id="KW-1185">Reference proteome</keyword>
<dbReference type="EC" id="2.6.1.-" evidence="3"/>
<accession>A0ABT2RJZ9</accession>
<evidence type="ECO:0000259" key="4">
    <source>
        <dbReference type="Pfam" id="PF00155"/>
    </source>
</evidence>
<feature type="domain" description="Aminotransferase class I/classII large" evidence="4">
    <location>
        <begin position="27"/>
        <end position="359"/>
    </location>
</feature>
<reference evidence="5 6" key="1">
    <citation type="journal article" date="2021" name="ISME Commun">
        <title>Automated analysis of genomic sequences facilitates high-throughput and comprehensive description of bacteria.</title>
        <authorList>
            <person name="Hitch T.C.A."/>
        </authorList>
    </citation>
    <scope>NUCLEOTIDE SEQUENCE [LARGE SCALE GENOMIC DNA]</scope>
    <source>
        <strain evidence="5 6">Sanger_03</strain>
    </source>
</reference>
<keyword evidence="2" id="KW-0663">Pyridoxal phosphate</keyword>
<dbReference type="PROSITE" id="PS00105">
    <property type="entry name" value="AA_TRANSFER_CLASS_1"/>
    <property type="match status" value="1"/>
</dbReference>
<evidence type="ECO:0000256" key="1">
    <source>
        <dbReference type="ARBA" id="ARBA00001933"/>
    </source>
</evidence>
<dbReference type="CDD" id="cd00609">
    <property type="entry name" value="AAT_like"/>
    <property type="match status" value="1"/>
</dbReference>
<gene>
    <name evidence="5" type="ORF">OCV99_04015</name>
</gene>
<dbReference type="Gene3D" id="3.40.640.10">
    <property type="entry name" value="Type I PLP-dependent aspartate aminotransferase-like (Major domain)"/>
    <property type="match status" value="1"/>
</dbReference>
<dbReference type="InterPro" id="IPR015421">
    <property type="entry name" value="PyrdxlP-dep_Trfase_major"/>
</dbReference>
<dbReference type="PANTHER" id="PTHR42885:SF1">
    <property type="entry name" value="THREONINE-PHOSPHATE DECARBOXYLASE"/>
    <property type="match status" value="1"/>
</dbReference>
<protein>
    <recommendedName>
        <fullName evidence="3">Aminotransferase</fullName>
        <ecNumber evidence="3">2.6.1.-</ecNumber>
    </recommendedName>
</protein>
<keyword evidence="3" id="KW-0808">Transferase</keyword>
<dbReference type="Pfam" id="PF00155">
    <property type="entry name" value="Aminotran_1_2"/>
    <property type="match status" value="1"/>
</dbReference>
<evidence type="ECO:0000313" key="6">
    <source>
        <dbReference type="Proteomes" id="UP001652431"/>
    </source>
</evidence>
<dbReference type="InterPro" id="IPR004838">
    <property type="entry name" value="NHTrfase_class1_PyrdxlP-BS"/>
</dbReference>
<keyword evidence="3 5" id="KW-0032">Aminotransferase</keyword>
<dbReference type="RefSeq" id="WP_158368411.1">
    <property type="nucleotide sequence ID" value="NZ_JAOQJU010000002.1"/>
</dbReference>